<dbReference type="PANTHER" id="PTHR42891:SF1">
    <property type="entry name" value="D-GLYCERO-BETA-D-MANNO-HEPTOSE-1,7-BISPHOSPHATE 7-PHOSPHATASE"/>
    <property type="match status" value="1"/>
</dbReference>
<keyword evidence="5" id="KW-0963">Cytoplasm</keyword>
<evidence type="ECO:0000256" key="7">
    <source>
        <dbReference type="ARBA" id="ARBA00022801"/>
    </source>
</evidence>
<dbReference type="SUPFAM" id="SSF56784">
    <property type="entry name" value="HAD-like"/>
    <property type="match status" value="1"/>
</dbReference>
<dbReference type="PANTHER" id="PTHR42891">
    <property type="entry name" value="D-GLYCERO-BETA-D-MANNO-HEPTOSE-1,7-BISPHOSPHATE 7-PHOSPHATASE"/>
    <property type="match status" value="1"/>
</dbReference>
<evidence type="ECO:0000256" key="5">
    <source>
        <dbReference type="ARBA" id="ARBA00022490"/>
    </source>
</evidence>
<keyword evidence="6" id="KW-0479">Metal-binding</keyword>
<dbReference type="Proteomes" id="UP001501410">
    <property type="component" value="Unassembled WGS sequence"/>
</dbReference>
<evidence type="ECO:0000256" key="6">
    <source>
        <dbReference type="ARBA" id="ARBA00022723"/>
    </source>
</evidence>
<keyword evidence="8" id="KW-0119">Carbohydrate metabolism</keyword>
<evidence type="ECO:0000313" key="11">
    <source>
        <dbReference type="Proteomes" id="UP001501410"/>
    </source>
</evidence>
<name>A0ABP8MDF2_9BACT</name>
<evidence type="ECO:0000256" key="3">
    <source>
        <dbReference type="ARBA" id="ARBA00005628"/>
    </source>
</evidence>
<evidence type="ECO:0000256" key="1">
    <source>
        <dbReference type="ARBA" id="ARBA00001946"/>
    </source>
</evidence>
<evidence type="ECO:0000256" key="9">
    <source>
        <dbReference type="ARBA" id="ARBA00031828"/>
    </source>
</evidence>
<dbReference type="InterPro" id="IPR013954">
    <property type="entry name" value="PNK3P"/>
</dbReference>
<dbReference type="RefSeq" id="WP_344821403.1">
    <property type="nucleotide sequence ID" value="NZ_BAABEZ010000001.1"/>
</dbReference>
<dbReference type="Pfam" id="PF08645">
    <property type="entry name" value="PNK3P"/>
    <property type="match status" value="1"/>
</dbReference>
<comment type="similarity">
    <text evidence="3">Belongs to the GmhB family.</text>
</comment>
<dbReference type="InterPro" id="IPR036412">
    <property type="entry name" value="HAD-like_sf"/>
</dbReference>
<dbReference type="InterPro" id="IPR023214">
    <property type="entry name" value="HAD_sf"/>
</dbReference>
<keyword evidence="11" id="KW-1185">Reference proteome</keyword>
<evidence type="ECO:0000256" key="4">
    <source>
        <dbReference type="ARBA" id="ARBA00011245"/>
    </source>
</evidence>
<dbReference type="InterPro" id="IPR004446">
    <property type="entry name" value="Heptose_bisP_phosphatase"/>
</dbReference>
<gene>
    <name evidence="10" type="ORF">GCM10023092_00070</name>
</gene>
<sequence length="190" mass="21356">MNKTKYTKDWSLFLDRDGVINQEIQGTYVTSWDGFSFCEGVLPALAALGNTFGNIVVVTNQRGVGRGIMDIEDLRLIHHNMQHVVSENGGRIDSIYACTSVDDQDPNRKPNVGMAMQAKEDFEQIDFHKSVMVGNNLSDMLFGKRMGMHTVFIATTQQPFELPHDMIDEQFPSLKEWADSLSLAQNVVLN</sequence>
<keyword evidence="7" id="KW-0378">Hydrolase</keyword>
<reference evidence="11" key="1">
    <citation type="journal article" date="2019" name="Int. J. Syst. Evol. Microbiol.">
        <title>The Global Catalogue of Microorganisms (GCM) 10K type strain sequencing project: providing services to taxonomists for standard genome sequencing and annotation.</title>
        <authorList>
            <consortium name="The Broad Institute Genomics Platform"/>
            <consortium name="The Broad Institute Genome Sequencing Center for Infectious Disease"/>
            <person name="Wu L."/>
            <person name="Ma J."/>
        </authorList>
    </citation>
    <scope>NUCLEOTIDE SEQUENCE [LARGE SCALE GENOMIC DNA]</scope>
    <source>
        <strain evidence="11">JCM 31921</strain>
    </source>
</reference>
<evidence type="ECO:0000313" key="10">
    <source>
        <dbReference type="EMBL" id="GAA4448117.1"/>
    </source>
</evidence>
<comment type="cofactor">
    <cofactor evidence="1">
        <name>Mg(2+)</name>
        <dbReference type="ChEBI" id="CHEBI:18420"/>
    </cofactor>
</comment>
<dbReference type="InterPro" id="IPR006543">
    <property type="entry name" value="Histidinol-phos"/>
</dbReference>
<dbReference type="Gene3D" id="3.40.50.1000">
    <property type="entry name" value="HAD superfamily/HAD-like"/>
    <property type="match status" value="1"/>
</dbReference>
<organism evidence="10 11">
    <name type="scientific">Rurimicrobium arvi</name>
    <dbReference type="NCBI Taxonomy" id="2049916"/>
    <lineage>
        <taxon>Bacteria</taxon>
        <taxon>Pseudomonadati</taxon>
        <taxon>Bacteroidota</taxon>
        <taxon>Chitinophagia</taxon>
        <taxon>Chitinophagales</taxon>
        <taxon>Chitinophagaceae</taxon>
        <taxon>Rurimicrobium</taxon>
    </lineage>
</organism>
<dbReference type="NCBIfam" id="TIGR01656">
    <property type="entry name" value="Histidinol-ppas"/>
    <property type="match status" value="1"/>
</dbReference>
<dbReference type="InterPro" id="IPR006549">
    <property type="entry name" value="HAD-SF_hydro_IIIA"/>
</dbReference>
<evidence type="ECO:0000256" key="2">
    <source>
        <dbReference type="ARBA" id="ARBA00004496"/>
    </source>
</evidence>
<accession>A0ABP8MDF2</accession>
<dbReference type="NCBIfam" id="TIGR01662">
    <property type="entry name" value="HAD-SF-IIIA"/>
    <property type="match status" value="1"/>
</dbReference>
<comment type="caution">
    <text evidence="10">The sequence shown here is derived from an EMBL/GenBank/DDBJ whole genome shotgun (WGS) entry which is preliminary data.</text>
</comment>
<comment type="subunit">
    <text evidence="4">Monomer.</text>
</comment>
<evidence type="ECO:0000256" key="8">
    <source>
        <dbReference type="ARBA" id="ARBA00023277"/>
    </source>
</evidence>
<dbReference type="EMBL" id="BAABEZ010000001">
    <property type="protein sequence ID" value="GAA4448117.1"/>
    <property type="molecule type" value="Genomic_DNA"/>
</dbReference>
<comment type="subcellular location">
    <subcellularLocation>
        <location evidence="2">Cytoplasm</location>
    </subcellularLocation>
</comment>
<protein>
    <recommendedName>
        <fullName evidence="9">D,D-heptose 1,7-bisphosphate phosphatase</fullName>
    </recommendedName>
</protein>
<proteinExistence type="inferred from homology"/>